<dbReference type="OrthoDB" id="10435788at2759"/>
<name>A0A6A5UE55_9PLEO</name>
<sequence>MAPKEKTPVNPTSYRKTIMLCGVMTLMFVNYLLDSQPHHVAYREAQLAQETQQTQGFVEELSDDDPLERSDHEPSKSHSECPDRSRDSTPSRQCQYHRPHFPTRQEPKTKWPYPKHRDRFYDVEMRTLQSEYERRARDRGPVGRKEANDAWVRMRAASTRPSARMGWDGNGYAKRRRVRWGDIEVFTMMDELACGRGRHDGTGALINHHI</sequence>
<evidence type="ECO:0000313" key="2">
    <source>
        <dbReference type="EMBL" id="KAF1962012.1"/>
    </source>
</evidence>
<feature type="compositionally biased region" description="Basic and acidic residues" evidence="1">
    <location>
        <begin position="67"/>
        <end position="89"/>
    </location>
</feature>
<gene>
    <name evidence="2" type="ORF">CC80DRAFT_202016</name>
</gene>
<evidence type="ECO:0000256" key="1">
    <source>
        <dbReference type="SAM" id="MobiDB-lite"/>
    </source>
</evidence>
<protein>
    <submittedName>
        <fullName evidence="2">Uncharacterized protein</fullName>
    </submittedName>
</protein>
<accession>A0A6A5UE55</accession>
<dbReference type="Proteomes" id="UP000800035">
    <property type="component" value="Unassembled WGS sequence"/>
</dbReference>
<reference evidence="2" key="1">
    <citation type="journal article" date="2020" name="Stud. Mycol.">
        <title>101 Dothideomycetes genomes: a test case for predicting lifestyles and emergence of pathogens.</title>
        <authorList>
            <person name="Haridas S."/>
            <person name="Albert R."/>
            <person name="Binder M."/>
            <person name="Bloem J."/>
            <person name="Labutti K."/>
            <person name="Salamov A."/>
            <person name="Andreopoulos B."/>
            <person name="Baker S."/>
            <person name="Barry K."/>
            <person name="Bills G."/>
            <person name="Bluhm B."/>
            <person name="Cannon C."/>
            <person name="Castanera R."/>
            <person name="Culley D."/>
            <person name="Daum C."/>
            <person name="Ezra D."/>
            <person name="Gonzalez J."/>
            <person name="Henrissat B."/>
            <person name="Kuo A."/>
            <person name="Liang C."/>
            <person name="Lipzen A."/>
            <person name="Lutzoni F."/>
            <person name="Magnuson J."/>
            <person name="Mondo S."/>
            <person name="Nolan M."/>
            <person name="Ohm R."/>
            <person name="Pangilinan J."/>
            <person name="Park H.-J."/>
            <person name="Ramirez L."/>
            <person name="Alfaro M."/>
            <person name="Sun H."/>
            <person name="Tritt A."/>
            <person name="Yoshinaga Y."/>
            <person name="Zwiers L.-H."/>
            <person name="Turgeon B."/>
            <person name="Goodwin S."/>
            <person name="Spatafora J."/>
            <person name="Crous P."/>
            <person name="Grigoriev I."/>
        </authorList>
    </citation>
    <scope>NUCLEOTIDE SEQUENCE</scope>
    <source>
        <strain evidence="2">CBS 675.92</strain>
    </source>
</reference>
<dbReference type="EMBL" id="ML976980">
    <property type="protein sequence ID" value="KAF1962012.1"/>
    <property type="molecule type" value="Genomic_DNA"/>
</dbReference>
<keyword evidence="3" id="KW-1185">Reference proteome</keyword>
<proteinExistence type="predicted"/>
<dbReference type="AlphaFoldDB" id="A0A6A5UE55"/>
<evidence type="ECO:0000313" key="3">
    <source>
        <dbReference type="Proteomes" id="UP000800035"/>
    </source>
</evidence>
<feature type="region of interest" description="Disordered" evidence="1">
    <location>
        <begin position="62"/>
        <end position="113"/>
    </location>
</feature>
<organism evidence="2 3">
    <name type="scientific">Byssothecium circinans</name>
    <dbReference type="NCBI Taxonomy" id="147558"/>
    <lineage>
        <taxon>Eukaryota</taxon>
        <taxon>Fungi</taxon>
        <taxon>Dikarya</taxon>
        <taxon>Ascomycota</taxon>
        <taxon>Pezizomycotina</taxon>
        <taxon>Dothideomycetes</taxon>
        <taxon>Pleosporomycetidae</taxon>
        <taxon>Pleosporales</taxon>
        <taxon>Massarineae</taxon>
        <taxon>Massarinaceae</taxon>
        <taxon>Byssothecium</taxon>
    </lineage>
</organism>